<dbReference type="InterPro" id="IPR036188">
    <property type="entry name" value="FAD/NAD-bd_sf"/>
</dbReference>
<feature type="domain" description="Reductase C-terminal" evidence="6">
    <location>
        <begin position="314"/>
        <end position="398"/>
    </location>
</feature>
<evidence type="ECO:0000259" key="5">
    <source>
        <dbReference type="Pfam" id="PF07992"/>
    </source>
</evidence>
<feature type="domain" description="FAD/NAD(P)-binding" evidence="5">
    <location>
        <begin position="2"/>
        <end position="295"/>
    </location>
</feature>
<keyword evidence="3" id="KW-0274">FAD</keyword>
<organism evidence="7 8">
    <name type="scientific">Actinomadura yumaensis</name>
    <dbReference type="NCBI Taxonomy" id="111807"/>
    <lineage>
        <taxon>Bacteria</taxon>
        <taxon>Bacillati</taxon>
        <taxon>Actinomycetota</taxon>
        <taxon>Actinomycetes</taxon>
        <taxon>Streptosporangiales</taxon>
        <taxon>Thermomonosporaceae</taxon>
        <taxon>Actinomadura</taxon>
    </lineage>
</organism>
<keyword evidence="2" id="KW-0285">Flavoprotein</keyword>
<dbReference type="PRINTS" id="PR00411">
    <property type="entry name" value="PNDRDTASEI"/>
</dbReference>
<dbReference type="Proteomes" id="UP001596380">
    <property type="component" value="Unassembled WGS sequence"/>
</dbReference>
<dbReference type="RefSeq" id="WP_378063391.1">
    <property type="nucleotide sequence ID" value="NZ_JBHSXS010000009.1"/>
</dbReference>
<dbReference type="Gene3D" id="3.50.50.60">
    <property type="entry name" value="FAD/NAD(P)-binding domain"/>
    <property type="match status" value="2"/>
</dbReference>
<protein>
    <submittedName>
        <fullName evidence="7">NAD(P)/FAD-dependent oxidoreductase</fullName>
    </submittedName>
</protein>
<sequence length="411" mass="43798">MGASLAGAKAAQALRLDHGYDRPITLIGDEPHLPYQRPALSKGYLLGTTEAGELDVLEPRFYSDQDVTLALGAPATGLDLDARRVRIADGTELPFSQVLIATGSRARRLDLPGADLDGVHYLRDRADSDRLGTALRDAAHVVVIGAGWLGSELAAASRTLGNRTTVIDPLPTPLYTVLGDRIGGLLARRHRDQGVNVLTGDGVDAILGTHAVEAVRTITGRELPADLVIIGVGAVPNTELAQAAGLRVDGGVLTDEHLRTSHPAAVAAGDVARHQHPHYLNPVRIEHWDNAVVHGTAAAATLLGKPATIDHIPYFFSTQYGSTLEYVGHPTAWDRIVTRGEPGIPGFTAFWLDRDTPVAAMTIDNWGAADHLRTLIAAARPIESPLLTDPETPIQTLLPTSNAVTVERVQR</sequence>
<evidence type="ECO:0000256" key="2">
    <source>
        <dbReference type="ARBA" id="ARBA00022630"/>
    </source>
</evidence>
<dbReference type="PANTHER" id="PTHR43557:SF2">
    <property type="entry name" value="RIESKE DOMAIN-CONTAINING PROTEIN-RELATED"/>
    <property type="match status" value="1"/>
</dbReference>
<gene>
    <name evidence="7" type="ORF">ACFQKB_18070</name>
</gene>
<keyword evidence="4" id="KW-0560">Oxidoreductase</keyword>
<dbReference type="Gene3D" id="3.30.390.30">
    <property type="match status" value="1"/>
</dbReference>
<evidence type="ECO:0000256" key="1">
    <source>
        <dbReference type="ARBA" id="ARBA00001974"/>
    </source>
</evidence>
<dbReference type="InterPro" id="IPR050446">
    <property type="entry name" value="FAD-oxidoreductase/Apoptosis"/>
</dbReference>
<accession>A0ABW2CL63</accession>
<dbReference type="PANTHER" id="PTHR43557">
    <property type="entry name" value="APOPTOSIS-INDUCING FACTOR 1"/>
    <property type="match status" value="1"/>
</dbReference>
<dbReference type="SUPFAM" id="SSF55424">
    <property type="entry name" value="FAD/NAD-linked reductases, dimerisation (C-terminal) domain"/>
    <property type="match status" value="1"/>
</dbReference>
<name>A0ABW2CL63_9ACTN</name>
<evidence type="ECO:0000256" key="4">
    <source>
        <dbReference type="ARBA" id="ARBA00023002"/>
    </source>
</evidence>
<evidence type="ECO:0000313" key="8">
    <source>
        <dbReference type="Proteomes" id="UP001596380"/>
    </source>
</evidence>
<dbReference type="Pfam" id="PF14759">
    <property type="entry name" value="Reductase_C"/>
    <property type="match status" value="1"/>
</dbReference>
<evidence type="ECO:0000313" key="7">
    <source>
        <dbReference type="EMBL" id="MFC6881670.1"/>
    </source>
</evidence>
<dbReference type="EMBL" id="JBHSXS010000009">
    <property type="protein sequence ID" value="MFC6881670.1"/>
    <property type="molecule type" value="Genomic_DNA"/>
</dbReference>
<proteinExistence type="predicted"/>
<dbReference type="SUPFAM" id="SSF51905">
    <property type="entry name" value="FAD/NAD(P)-binding domain"/>
    <property type="match status" value="2"/>
</dbReference>
<evidence type="ECO:0000259" key="6">
    <source>
        <dbReference type="Pfam" id="PF14759"/>
    </source>
</evidence>
<dbReference type="InterPro" id="IPR028202">
    <property type="entry name" value="Reductase_C"/>
</dbReference>
<dbReference type="PRINTS" id="PR00368">
    <property type="entry name" value="FADPNR"/>
</dbReference>
<dbReference type="InterPro" id="IPR016156">
    <property type="entry name" value="FAD/NAD-linked_Rdtase_dimer_sf"/>
</dbReference>
<evidence type="ECO:0000256" key="3">
    <source>
        <dbReference type="ARBA" id="ARBA00022827"/>
    </source>
</evidence>
<reference evidence="8" key="1">
    <citation type="journal article" date="2019" name="Int. J. Syst. Evol. Microbiol.">
        <title>The Global Catalogue of Microorganisms (GCM) 10K type strain sequencing project: providing services to taxonomists for standard genome sequencing and annotation.</title>
        <authorList>
            <consortium name="The Broad Institute Genomics Platform"/>
            <consortium name="The Broad Institute Genome Sequencing Center for Infectious Disease"/>
            <person name="Wu L."/>
            <person name="Ma J."/>
        </authorList>
    </citation>
    <scope>NUCLEOTIDE SEQUENCE [LARGE SCALE GENOMIC DNA]</scope>
    <source>
        <strain evidence="8">JCM 3369</strain>
    </source>
</reference>
<comment type="caution">
    <text evidence="7">The sequence shown here is derived from an EMBL/GenBank/DDBJ whole genome shotgun (WGS) entry which is preliminary data.</text>
</comment>
<dbReference type="InterPro" id="IPR023753">
    <property type="entry name" value="FAD/NAD-binding_dom"/>
</dbReference>
<dbReference type="Pfam" id="PF07992">
    <property type="entry name" value="Pyr_redox_2"/>
    <property type="match status" value="1"/>
</dbReference>
<comment type="cofactor">
    <cofactor evidence="1">
        <name>FAD</name>
        <dbReference type="ChEBI" id="CHEBI:57692"/>
    </cofactor>
</comment>
<keyword evidence="8" id="KW-1185">Reference proteome</keyword>